<dbReference type="GO" id="GO:0006351">
    <property type="term" value="P:DNA-templated transcription"/>
    <property type="evidence" value="ECO:0007669"/>
    <property type="project" value="InterPro"/>
</dbReference>
<dbReference type="OrthoDB" id="10203182at2759"/>
<evidence type="ECO:0000313" key="3">
    <source>
        <dbReference type="Proteomes" id="UP000595437"/>
    </source>
</evidence>
<keyword evidence="1" id="KW-0547">Nucleotide-binding</keyword>
<organism evidence="2 3">
    <name type="scientific">Caligus rogercresseyi</name>
    <name type="common">Sea louse</name>
    <dbReference type="NCBI Taxonomy" id="217165"/>
    <lineage>
        <taxon>Eukaryota</taxon>
        <taxon>Metazoa</taxon>
        <taxon>Ecdysozoa</taxon>
        <taxon>Arthropoda</taxon>
        <taxon>Crustacea</taxon>
        <taxon>Multicrustacea</taxon>
        <taxon>Hexanauplia</taxon>
        <taxon>Copepoda</taxon>
        <taxon>Siphonostomatoida</taxon>
        <taxon>Caligidae</taxon>
        <taxon>Caligus</taxon>
    </lineage>
</organism>
<reference evidence="3" key="1">
    <citation type="submission" date="2021-01" db="EMBL/GenBank/DDBJ databases">
        <title>Caligus Genome Assembly.</title>
        <authorList>
            <person name="Gallardo-Escarate C."/>
        </authorList>
    </citation>
    <scope>NUCLEOTIDE SEQUENCE [LARGE SCALE GENOMIC DNA]</scope>
</reference>
<sequence>MFENTSASTMESWLADTPVLEARGSEKFELGKARAIYGTQPRDYAIMTYGIQGAELLLHHLDGIQTGHTGEDEIKDVFERVSRMSSGSRQTSMVDYADFNIQHSLEMQSVVFRALRIAGSGTVSTLTNTLP</sequence>
<dbReference type="EMBL" id="CP045902">
    <property type="protein sequence ID" value="QQP38417.1"/>
    <property type="molecule type" value="Genomic_DNA"/>
</dbReference>
<name>A0A7T8GV92_CALRO</name>
<dbReference type="SUPFAM" id="SSF56672">
    <property type="entry name" value="DNA/RNA polymerases"/>
    <property type="match status" value="1"/>
</dbReference>
<dbReference type="InterPro" id="IPR043502">
    <property type="entry name" value="DNA/RNA_pol_sf"/>
</dbReference>
<dbReference type="GO" id="GO:0003968">
    <property type="term" value="F:RNA-directed RNA polymerase activity"/>
    <property type="evidence" value="ECO:0007669"/>
    <property type="project" value="InterPro"/>
</dbReference>
<evidence type="ECO:0000313" key="2">
    <source>
        <dbReference type="EMBL" id="QQP38417.1"/>
    </source>
</evidence>
<proteinExistence type="predicted"/>
<keyword evidence="3" id="KW-1185">Reference proteome</keyword>
<dbReference type="AlphaFoldDB" id="A0A7T8GV92"/>
<dbReference type="InterPro" id="IPR001795">
    <property type="entry name" value="RNA-dir_pol_luteovirus"/>
</dbReference>
<dbReference type="Proteomes" id="UP000595437">
    <property type="component" value="Chromosome 13"/>
</dbReference>
<dbReference type="GO" id="GO:0000166">
    <property type="term" value="F:nucleotide binding"/>
    <property type="evidence" value="ECO:0007669"/>
    <property type="project" value="UniProtKB-KW"/>
</dbReference>
<dbReference type="GO" id="GO:0003723">
    <property type="term" value="F:RNA binding"/>
    <property type="evidence" value="ECO:0007669"/>
    <property type="project" value="InterPro"/>
</dbReference>
<protein>
    <submittedName>
        <fullName evidence="2">Uncharacterized protein</fullName>
    </submittedName>
</protein>
<accession>A0A7T8GV92</accession>
<dbReference type="Pfam" id="PF02123">
    <property type="entry name" value="RdRP_4"/>
    <property type="match status" value="1"/>
</dbReference>
<evidence type="ECO:0000256" key="1">
    <source>
        <dbReference type="ARBA" id="ARBA00022741"/>
    </source>
</evidence>
<dbReference type="GO" id="GO:0071897">
    <property type="term" value="P:DNA biosynthetic process"/>
    <property type="evidence" value="ECO:0007669"/>
    <property type="project" value="UniProtKB-ARBA"/>
</dbReference>
<gene>
    <name evidence="2" type="ORF">FKW44_018984</name>
</gene>